<comment type="subcellular location">
    <subcellularLocation>
        <location evidence="1 8">Cell outer membrane</location>
        <topology evidence="1 8">Multi-pass membrane protein</topology>
    </subcellularLocation>
</comment>
<proteinExistence type="inferred from homology"/>
<evidence type="ECO:0000256" key="4">
    <source>
        <dbReference type="ARBA" id="ARBA00022692"/>
    </source>
</evidence>
<keyword evidence="2 8" id="KW-0813">Transport</keyword>
<accession>A0A2D0NB20</accession>
<dbReference type="Gene3D" id="2.60.40.1120">
    <property type="entry name" value="Carboxypeptidase-like, regulatory domain"/>
    <property type="match status" value="1"/>
</dbReference>
<evidence type="ECO:0000259" key="9">
    <source>
        <dbReference type="Pfam" id="PF07715"/>
    </source>
</evidence>
<organism evidence="10 11">
    <name type="scientific">Flavilitoribacter nigricans (strain ATCC 23147 / DSM 23189 / NBRC 102662 / NCIMB 1420 / SS-2)</name>
    <name type="common">Lewinella nigricans</name>
    <dbReference type="NCBI Taxonomy" id="1122177"/>
    <lineage>
        <taxon>Bacteria</taxon>
        <taxon>Pseudomonadati</taxon>
        <taxon>Bacteroidota</taxon>
        <taxon>Saprospiria</taxon>
        <taxon>Saprospirales</taxon>
        <taxon>Lewinellaceae</taxon>
        <taxon>Flavilitoribacter</taxon>
    </lineage>
</organism>
<dbReference type="Pfam" id="PF13715">
    <property type="entry name" value="CarbopepD_reg_2"/>
    <property type="match status" value="1"/>
</dbReference>
<gene>
    <name evidence="10" type="ORF">CRP01_14440</name>
</gene>
<dbReference type="Pfam" id="PF07715">
    <property type="entry name" value="Plug"/>
    <property type="match status" value="1"/>
</dbReference>
<dbReference type="AlphaFoldDB" id="A0A2D0NB20"/>
<dbReference type="EMBL" id="PDUD01000020">
    <property type="protein sequence ID" value="PHN05677.1"/>
    <property type="molecule type" value="Genomic_DNA"/>
</dbReference>
<comment type="similarity">
    <text evidence="8">Belongs to the TonB-dependent receptor family.</text>
</comment>
<feature type="domain" description="TonB-dependent receptor plug" evidence="9">
    <location>
        <begin position="120"/>
        <end position="229"/>
    </location>
</feature>
<dbReference type="PANTHER" id="PTHR30069">
    <property type="entry name" value="TONB-DEPENDENT OUTER MEMBRANE RECEPTOR"/>
    <property type="match status" value="1"/>
</dbReference>
<evidence type="ECO:0000256" key="1">
    <source>
        <dbReference type="ARBA" id="ARBA00004571"/>
    </source>
</evidence>
<evidence type="ECO:0000313" key="11">
    <source>
        <dbReference type="Proteomes" id="UP000223913"/>
    </source>
</evidence>
<sequence length="939" mass="105616">MKFSSQRYILNIILLLFGSVGLFGQTTISGEIKDGTTNEPLIGASILVKGTSEGTITDYDGRFELRTEQTFPITIIISYIGYTEKELVVNDDSQIEASLEESAITTEVVEVKGQRISEKQKASPLTVESLDGLAIKQTASDNFYDGLGALKGVDMTAASLGFKVINTRGFNSTSPVRSLQIIDGVDNQAPGLNFSLGNFLGSSELDVLKVDLIQGASSAFYGPNAFNGVISIETKNPFLNQGLAASVKAGDRNLLEGAFRFADGIRNGNGDEWLAYKINFSALRADDWPAENYNAVDGTRSVVGNPGRWDAVNIYGDEYFSLNDYSDEDVNLSTNRAGLGLFHRIGYRETDLVDYDTRNIKANAAIHIRTSPRKNYESPELIFSSSFGTGTTVYQGDNRFSLRDILFFQNRIEFRKRDKFFIRAYATNEDAGNSYDPYFTALRLQELAKTNELWAQDYIRYWQRNIYPQMVAREYPTPTVVDAQLVFDQNAARQWLADNQDDLTAWHNETAIAANARNILNNTSQDFFIPGTARFQSAFDSITSLKNNEGGTRFFDKSSLYHVHGEYTFNPTWAERIVVGANYRMYRPVSEGTVFKDTAGVEITNSEFGIYTGFEKKFTRKWILSGTVRIDKNQNFDLLVTPAASIVWSPDVYNYFRISFSSAIRNPTLADQYLNLNVGRAILVGNLEGYQDLITVESLRDYFSSNLNREKLVYFDVDPVRPEKVKTVEAGYRTTLFEKLYLDLGYYYSFYNDFIGYNIGVDAEFGTFGIPTSLQAYRVAANSLNEVTTQGFSIGANYYFANYYMLAGNYSWNKLNKAFPDDPIIPAFNTPEHKYNISISGRNVPLNLGFTRINNFGFNLNYKWIQGFVFEGSPQFTGDIPDYSLLDGQINVTVPKINTTFKLGASNILDNKTFQTYGGPRIGRLAYFSITYNFEKRIN</sequence>
<dbReference type="InterPro" id="IPR037066">
    <property type="entry name" value="Plug_dom_sf"/>
</dbReference>
<dbReference type="PANTHER" id="PTHR30069:SF29">
    <property type="entry name" value="HEMOGLOBIN AND HEMOGLOBIN-HAPTOGLOBIN-BINDING PROTEIN 1-RELATED"/>
    <property type="match status" value="1"/>
</dbReference>
<protein>
    <submittedName>
        <fullName evidence="10">TonB-dependent receptor</fullName>
    </submittedName>
</protein>
<keyword evidence="10" id="KW-0675">Receptor</keyword>
<comment type="caution">
    <text evidence="10">The sequence shown here is derived from an EMBL/GenBank/DDBJ whole genome shotgun (WGS) entry which is preliminary data.</text>
</comment>
<keyword evidence="7 8" id="KW-0998">Cell outer membrane</keyword>
<name>A0A2D0NB20_FLAN2</name>
<dbReference type="PROSITE" id="PS52016">
    <property type="entry name" value="TONB_DEPENDENT_REC_3"/>
    <property type="match status" value="1"/>
</dbReference>
<dbReference type="SUPFAM" id="SSF56935">
    <property type="entry name" value="Porins"/>
    <property type="match status" value="1"/>
</dbReference>
<evidence type="ECO:0000256" key="7">
    <source>
        <dbReference type="ARBA" id="ARBA00023237"/>
    </source>
</evidence>
<dbReference type="InterPro" id="IPR008969">
    <property type="entry name" value="CarboxyPept-like_regulatory"/>
</dbReference>
<keyword evidence="11" id="KW-1185">Reference proteome</keyword>
<keyword evidence="5" id="KW-0732">Signal</keyword>
<keyword evidence="6 8" id="KW-0472">Membrane</keyword>
<dbReference type="InterPro" id="IPR012910">
    <property type="entry name" value="Plug_dom"/>
</dbReference>
<evidence type="ECO:0000256" key="3">
    <source>
        <dbReference type="ARBA" id="ARBA00022452"/>
    </source>
</evidence>
<dbReference type="GO" id="GO:0015344">
    <property type="term" value="F:siderophore uptake transmembrane transporter activity"/>
    <property type="evidence" value="ECO:0007669"/>
    <property type="project" value="TreeGrafter"/>
</dbReference>
<dbReference type="Gene3D" id="2.170.130.10">
    <property type="entry name" value="TonB-dependent receptor, plug domain"/>
    <property type="match status" value="1"/>
</dbReference>
<dbReference type="SUPFAM" id="SSF49464">
    <property type="entry name" value="Carboxypeptidase regulatory domain-like"/>
    <property type="match status" value="1"/>
</dbReference>
<dbReference type="Gene3D" id="2.40.170.20">
    <property type="entry name" value="TonB-dependent receptor, beta-barrel domain"/>
    <property type="match status" value="1"/>
</dbReference>
<evidence type="ECO:0000313" key="10">
    <source>
        <dbReference type="EMBL" id="PHN05677.1"/>
    </source>
</evidence>
<dbReference type="RefSeq" id="WP_099150767.1">
    <property type="nucleotide sequence ID" value="NZ_PDUD01000020.1"/>
</dbReference>
<keyword evidence="4 8" id="KW-0812">Transmembrane</keyword>
<dbReference type="GO" id="GO:0044718">
    <property type="term" value="P:siderophore transmembrane transport"/>
    <property type="evidence" value="ECO:0007669"/>
    <property type="project" value="TreeGrafter"/>
</dbReference>
<dbReference type="GO" id="GO:0009279">
    <property type="term" value="C:cell outer membrane"/>
    <property type="evidence" value="ECO:0007669"/>
    <property type="project" value="UniProtKB-SubCell"/>
</dbReference>
<evidence type="ECO:0000256" key="2">
    <source>
        <dbReference type="ARBA" id="ARBA00022448"/>
    </source>
</evidence>
<dbReference type="InterPro" id="IPR039426">
    <property type="entry name" value="TonB-dep_rcpt-like"/>
</dbReference>
<dbReference type="OrthoDB" id="1109208at2"/>
<evidence type="ECO:0000256" key="8">
    <source>
        <dbReference type="PROSITE-ProRule" id="PRU01360"/>
    </source>
</evidence>
<dbReference type="Proteomes" id="UP000223913">
    <property type="component" value="Unassembled WGS sequence"/>
</dbReference>
<keyword evidence="3 8" id="KW-1134">Transmembrane beta strand</keyword>
<evidence type="ECO:0000256" key="5">
    <source>
        <dbReference type="ARBA" id="ARBA00022729"/>
    </source>
</evidence>
<dbReference type="InterPro" id="IPR036942">
    <property type="entry name" value="Beta-barrel_TonB_sf"/>
</dbReference>
<evidence type="ECO:0000256" key="6">
    <source>
        <dbReference type="ARBA" id="ARBA00023136"/>
    </source>
</evidence>
<reference evidence="10 11" key="1">
    <citation type="submission" date="2017-10" db="EMBL/GenBank/DDBJ databases">
        <title>The draft genome sequence of Lewinella nigricans NBRC 102662.</title>
        <authorList>
            <person name="Wang K."/>
        </authorList>
    </citation>
    <scope>NUCLEOTIDE SEQUENCE [LARGE SCALE GENOMIC DNA]</scope>
    <source>
        <strain evidence="10 11">NBRC 102662</strain>
    </source>
</reference>